<dbReference type="RefSeq" id="WP_039816107.1">
    <property type="nucleotide sequence ID" value="NZ_UGRY01000002.1"/>
</dbReference>
<keyword evidence="1" id="KW-1133">Transmembrane helix</keyword>
<feature type="transmembrane region" description="Helical" evidence="1">
    <location>
        <begin position="33"/>
        <end position="51"/>
    </location>
</feature>
<reference evidence="2 3" key="1">
    <citation type="submission" date="2018-06" db="EMBL/GenBank/DDBJ databases">
        <authorList>
            <consortium name="Pathogen Informatics"/>
            <person name="Doyle S."/>
        </authorList>
    </citation>
    <scope>NUCLEOTIDE SEQUENCE [LARGE SCALE GENOMIC DNA]</scope>
    <source>
        <strain evidence="2 3">NCTC1934</strain>
    </source>
</reference>
<protein>
    <submittedName>
        <fullName evidence="2">Uncharacterized protein</fullName>
    </submittedName>
</protein>
<feature type="transmembrane region" description="Helical" evidence="1">
    <location>
        <begin position="210"/>
        <end position="231"/>
    </location>
</feature>
<dbReference type="AlphaFoldDB" id="A0A378YR41"/>
<feature type="transmembrane region" description="Helical" evidence="1">
    <location>
        <begin position="57"/>
        <end position="77"/>
    </location>
</feature>
<name>A0A378YR41_9NOCA</name>
<accession>A0A378YR41</accession>
<organism evidence="2 3">
    <name type="scientific">Nocardia otitidiscaviarum</name>
    <dbReference type="NCBI Taxonomy" id="1823"/>
    <lineage>
        <taxon>Bacteria</taxon>
        <taxon>Bacillati</taxon>
        <taxon>Actinomycetota</taxon>
        <taxon>Actinomycetes</taxon>
        <taxon>Mycobacteriales</taxon>
        <taxon>Nocardiaceae</taxon>
        <taxon>Nocardia</taxon>
    </lineage>
</organism>
<dbReference type="STRING" id="1406858.GCA_000710895_03332"/>
<gene>
    <name evidence="2" type="ORF">NCTC1934_03675</name>
</gene>
<sequence length="457" mass="48353">MLWVSAAAFGVAWWLGLYLLARDAGKPVLRRAGAGLLGYAVAVALGCLFGGDERFDGVRAVLVCVPAVAWSGVFVRLLPEPPGERVDRWWRLGLVPVCAVVALPAAAGVGAAAYALGICAVLALFGSLVVLLRHRAALVAGSARGTVAGLFTVGAVMFGLSAALVLLGLDLVPATLVLALVVVDLVLLGVGIAVLDAFEEGEALRADMLRSLMVAEATAIVFGGQAAVAIVLTGPRLALEVLFFGTIAAAIALQVLYVPLQAAVDRLVFASAPELREARDELRTAAEALPRKRTPEPSDDADASGLAALGEDEFARLTRRALSHYADLGKLVSSPLIDLPAIDSRLAGRDSAPGPLDRAAELKTLLTDAIAALKPRTGEEFGTSEEWRHYNAVYFYYVVGIRPYSVRTKRTDLDPVSRKALAWFVDQVPERTLHNWQNSAARMIAAQLRSGFGSMSK</sequence>
<keyword evidence="3" id="KW-1185">Reference proteome</keyword>
<feature type="transmembrane region" description="Helical" evidence="1">
    <location>
        <begin position="89"/>
        <end position="107"/>
    </location>
</feature>
<keyword evidence="1" id="KW-0812">Transmembrane</keyword>
<feature type="transmembrane region" description="Helical" evidence="1">
    <location>
        <begin position="113"/>
        <end position="133"/>
    </location>
</feature>
<evidence type="ECO:0000313" key="2">
    <source>
        <dbReference type="EMBL" id="SUA79203.1"/>
    </source>
</evidence>
<keyword evidence="1" id="KW-0472">Membrane</keyword>
<feature type="transmembrane region" description="Helical" evidence="1">
    <location>
        <begin position="237"/>
        <end position="258"/>
    </location>
</feature>
<evidence type="ECO:0000313" key="3">
    <source>
        <dbReference type="Proteomes" id="UP000255467"/>
    </source>
</evidence>
<evidence type="ECO:0000256" key="1">
    <source>
        <dbReference type="SAM" id="Phobius"/>
    </source>
</evidence>
<proteinExistence type="predicted"/>
<dbReference type="OrthoDB" id="3280889at2"/>
<feature type="transmembrane region" description="Helical" evidence="1">
    <location>
        <begin position="175"/>
        <end position="198"/>
    </location>
</feature>
<feature type="transmembrane region" description="Helical" evidence="1">
    <location>
        <begin position="145"/>
        <end position="169"/>
    </location>
</feature>
<dbReference type="EMBL" id="UGRY01000002">
    <property type="protein sequence ID" value="SUA79203.1"/>
    <property type="molecule type" value="Genomic_DNA"/>
</dbReference>
<dbReference type="Proteomes" id="UP000255467">
    <property type="component" value="Unassembled WGS sequence"/>
</dbReference>
<feature type="transmembrane region" description="Helical" evidence="1">
    <location>
        <begin position="6"/>
        <end position="21"/>
    </location>
</feature>